<dbReference type="EMBL" id="CP025066">
    <property type="protein sequence ID" value="AUX08647.1"/>
    <property type="molecule type" value="Genomic_DNA"/>
</dbReference>
<keyword evidence="5" id="KW-1185">Reference proteome</keyword>
<evidence type="ECO:0000256" key="2">
    <source>
        <dbReference type="HAMAP-Rule" id="MF_00055"/>
    </source>
</evidence>
<evidence type="ECO:0000313" key="5">
    <source>
        <dbReference type="Proteomes" id="UP000263012"/>
    </source>
</evidence>
<dbReference type="RefSeq" id="WP_119815932.1">
    <property type="nucleotide sequence ID" value="NZ_CP025066.1"/>
</dbReference>
<dbReference type="Pfam" id="PF01875">
    <property type="entry name" value="Memo"/>
    <property type="match status" value="1"/>
</dbReference>
<sequence>MTDVRQPAVAGEFYRGDPAALKEQIEACFTNEHGPGTVPETEAKRESDPRSGESRSPQERLLGLVVPHAGYPYSGPIAAHSYAALARSWTPETAVVLGPNHRQVGAEIALPSHDAWETPLGTLPVDDRLRDELLGTAEAIRIDDRAHGAEHAVEVQLPFLQQLEATSRILPVSVATRERSRCESLGEAIARAIDAIGRDAVVIASTDLTHYEPPEAATAADEPVLDLLADLDPVGLLDHVERTAHTMCGPGATAATLSAGSRLGAESGTVYAYATSADTATTGGRTVGYAAAGIDGGDA</sequence>
<dbReference type="Gene3D" id="3.40.830.10">
    <property type="entry name" value="LigB-like"/>
    <property type="match status" value="1"/>
</dbReference>
<dbReference type="InterPro" id="IPR002737">
    <property type="entry name" value="MEMO1_fam"/>
</dbReference>
<evidence type="ECO:0000313" key="4">
    <source>
        <dbReference type="EMBL" id="AUX08647.1"/>
    </source>
</evidence>
<dbReference type="AlphaFoldDB" id="A0A343THS5"/>
<dbReference type="PANTHER" id="PTHR11060">
    <property type="entry name" value="PROTEIN MEMO1"/>
    <property type="match status" value="1"/>
</dbReference>
<organism evidence="4 5">
    <name type="scientific">Halalkaliarchaeum desulfuricum</name>
    <dbReference type="NCBI Taxonomy" id="2055893"/>
    <lineage>
        <taxon>Archaea</taxon>
        <taxon>Methanobacteriati</taxon>
        <taxon>Methanobacteriota</taxon>
        <taxon>Stenosarchaea group</taxon>
        <taxon>Halobacteria</taxon>
        <taxon>Halobacteriales</taxon>
        <taxon>Haloferacaceae</taxon>
        <taxon>Halalkaliarchaeum</taxon>
    </lineage>
</organism>
<dbReference type="NCBIfam" id="TIGR04336">
    <property type="entry name" value="AmmeMemoSam_B"/>
    <property type="match status" value="1"/>
</dbReference>
<gene>
    <name evidence="4" type="ORF">AArcSl_1009</name>
</gene>
<dbReference type="PANTHER" id="PTHR11060:SF0">
    <property type="entry name" value="PROTEIN MEMO1"/>
    <property type="match status" value="1"/>
</dbReference>
<evidence type="ECO:0000256" key="3">
    <source>
        <dbReference type="SAM" id="MobiDB-lite"/>
    </source>
</evidence>
<reference evidence="5" key="1">
    <citation type="submission" date="2017-11" db="EMBL/GenBank/DDBJ databases">
        <title>Phenotypic and genomic properties of facultatively anaerobic sulfur-reducing natronoarchaea from hypersaline soda lakes.</title>
        <authorList>
            <person name="Sorokin D.Y."/>
            <person name="Kublanov I.V."/>
            <person name="Roman P."/>
            <person name="Sinninghe Damste J.S."/>
            <person name="Golyshin P.N."/>
            <person name="Rojo D."/>
            <person name="Ciordia S."/>
            <person name="Mena M.D.C."/>
            <person name="Ferrer M."/>
            <person name="Messina E."/>
            <person name="Smedile F."/>
            <person name="La Spada G."/>
            <person name="La Cono V."/>
            <person name="Yakimov M.M."/>
        </authorList>
    </citation>
    <scope>NUCLEOTIDE SEQUENCE [LARGE SCALE GENOMIC DNA]</scope>
    <source>
        <strain evidence="5">AArc-Sl</strain>
    </source>
</reference>
<dbReference type="GeneID" id="37877354"/>
<dbReference type="KEGG" id="hdf:AArcSl_1009"/>
<accession>A0A343THS5</accession>
<dbReference type="HAMAP" id="MF_00055">
    <property type="entry name" value="MEMO1"/>
    <property type="match status" value="1"/>
</dbReference>
<evidence type="ECO:0000256" key="1">
    <source>
        <dbReference type="ARBA" id="ARBA00006315"/>
    </source>
</evidence>
<proteinExistence type="inferred from homology"/>
<name>A0A343THS5_9EURY</name>
<dbReference type="CDD" id="cd07361">
    <property type="entry name" value="MEMO_like"/>
    <property type="match status" value="1"/>
</dbReference>
<dbReference type="Proteomes" id="UP000263012">
    <property type="component" value="Chromosome"/>
</dbReference>
<comment type="similarity">
    <text evidence="1 2">Belongs to the MEMO1 family.</text>
</comment>
<protein>
    <recommendedName>
        <fullName evidence="2">MEMO1 family protein AArcSl_1009</fullName>
    </recommendedName>
</protein>
<feature type="compositionally biased region" description="Basic and acidic residues" evidence="3">
    <location>
        <begin position="41"/>
        <end position="58"/>
    </location>
</feature>
<dbReference type="OrthoDB" id="372162at2157"/>
<feature type="region of interest" description="Disordered" evidence="3">
    <location>
        <begin position="28"/>
        <end position="59"/>
    </location>
</feature>
<dbReference type="SUPFAM" id="SSF53213">
    <property type="entry name" value="LigB-like"/>
    <property type="match status" value="1"/>
</dbReference>